<accession>A0A0F9PCB9</accession>
<sequence>MAAIQDGPDAIKQAALRRDVPVEEGLEFGTTRQEGNISNLVPDESLVDQRETVGF</sequence>
<gene>
    <name evidence="2" type="ORF">LCGC14_1155860</name>
</gene>
<comment type="caution">
    <text evidence="2">The sequence shown here is derived from an EMBL/GenBank/DDBJ whole genome shotgun (WGS) entry which is preliminary data.</text>
</comment>
<feature type="region of interest" description="Disordered" evidence="1">
    <location>
        <begin position="26"/>
        <end position="55"/>
    </location>
</feature>
<name>A0A0F9PCB9_9ZZZZ</name>
<feature type="compositionally biased region" description="Polar residues" evidence="1">
    <location>
        <begin position="30"/>
        <end position="39"/>
    </location>
</feature>
<dbReference type="AlphaFoldDB" id="A0A0F9PCB9"/>
<organism evidence="2">
    <name type="scientific">marine sediment metagenome</name>
    <dbReference type="NCBI Taxonomy" id="412755"/>
    <lineage>
        <taxon>unclassified sequences</taxon>
        <taxon>metagenomes</taxon>
        <taxon>ecological metagenomes</taxon>
    </lineage>
</organism>
<evidence type="ECO:0000256" key="1">
    <source>
        <dbReference type="SAM" id="MobiDB-lite"/>
    </source>
</evidence>
<dbReference type="EMBL" id="LAZR01005594">
    <property type="protein sequence ID" value="KKM98650.1"/>
    <property type="molecule type" value="Genomic_DNA"/>
</dbReference>
<protein>
    <submittedName>
        <fullName evidence="2">Uncharacterized protein</fullName>
    </submittedName>
</protein>
<proteinExistence type="predicted"/>
<evidence type="ECO:0000313" key="2">
    <source>
        <dbReference type="EMBL" id="KKM98650.1"/>
    </source>
</evidence>
<reference evidence="2" key="1">
    <citation type="journal article" date="2015" name="Nature">
        <title>Complex archaea that bridge the gap between prokaryotes and eukaryotes.</title>
        <authorList>
            <person name="Spang A."/>
            <person name="Saw J.H."/>
            <person name="Jorgensen S.L."/>
            <person name="Zaremba-Niedzwiedzka K."/>
            <person name="Martijn J."/>
            <person name="Lind A.E."/>
            <person name="van Eijk R."/>
            <person name="Schleper C."/>
            <person name="Guy L."/>
            <person name="Ettema T.J."/>
        </authorList>
    </citation>
    <scope>NUCLEOTIDE SEQUENCE</scope>
</reference>